<keyword evidence="1" id="KW-0472">Membrane</keyword>
<evidence type="ECO:0000256" key="1">
    <source>
        <dbReference type="SAM" id="Phobius"/>
    </source>
</evidence>
<sequence length="153" mass="15719">MAVGRVLRLNLDKVGACASAVCAVHCLLTGLALGLLSVVGFGFLGSLTADIAFLGVALSVGLLAVFHGIRRHHSLVPASVFVGGLVFIVLGHFVLPHPRTGEAPTALGFLSTAFSVLGGLCLVSFHIVNLWLQRHGGCGCESCRSHVPGPSAN</sequence>
<dbReference type="AlphaFoldDB" id="A0A931M232"/>
<feature type="transmembrane region" description="Helical" evidence="1">
    <location>
        <begin position="51"/>
        <end position="69"/>
    </location>
</feature>
<comment type="caution">
    <text evidence="2">The sequence shown here is derived from an EMBL/GenBank/DDBJ whole genome shotgun (WGS) entry which is preliminary data.</text>
</comment>
<feature type="transmembrane region" description="Helical" evidence="1">
    <location>
        <begin position="76"/>
        <end position="95"/>
    </location>
</feature>
<keyword evidence="1" id="KW-0812">Transmembrane</keyword>
<feature type="transmembrane region" description="Helical" evidence="1">
    <location>
        <begin position="21"/>
        <end position="45"/>
    </location>
</feature>
<dbReference type="GO" id="GO:0015097">
    <property type="term" value="F:mercury ion transmembrane transporter activity"/>
    <property type="evidence" value="ECO:0007669"/>
    <property type="project" value="InterPro"/>
</dbReference>
<name>A0A931M232_FIMGI</name>
<dbReference type="Proteomes" id="UP000727962">
    <property type="component" value="Unassembled WGS sequence"/>
</dbReference>
<dbReference type="InterPro" id="IPR004891">
    <property type="entry name" value="Mercury-R_MerC"/>
</dbReference>
<reference evidence="2" key="1">
    <citation type="submission" date="2020-07" db="EMBL/GenBank/DDBJ databases">
        <title>Huge and variable diversity of episymbiotic CPR bacteria and DPANN archaea in groundwater ecosystems.</title>
        <authorList>
            <person name="He C.Y."/>
            <person name="Keren R."/>
            <person name="Whittaker M."/>
            <person name="Farag I.F."/>
            <person name="Doudna J."/>
            <person name="Cate J.H.D."/>
            <person name="Banfield J.F."/>
        </authorList>
    </citation>
    <scope>NUCLEOTIDE SEQUENCE</scope>
    <source>
        <strain evidence="2">NC_groundwater_17_Pr7_B-0.1um_64_12</strain>
    </source>
</reference>
<dbReference type="EMBL" id="JACOSL010000066">
    <property type="protein sequence ID" value="MBI1757556.1"/>
    <property type="molecule type" value="Genomic_DNA"/>
</dbReference>
<accession>A0A931M232</accession>
<feature type="transmembrane region" description="Helical" evidence="1">
    <location>
        <begin position="107"/>
        <end position="132"/>
    </location>
</feature>
<organism evidence="2 3">
    <name type="scientific">Fimbriimonas ginsengisoli</name>
    <dbReference type="NCBI Taxonomy" id="1005039"/>
    <lineage>
        <taxon>Bacteria</taxon>
        <taxon>Bacillati</taxon>
        <taxon>Armatimonadota</taxon>
        <taxon>Fimbriimonadia</taxon>
        <taxon>Fimbriimonadales</taxon>
        <taxon>Fimbriimonadaceae</taxon>
        <taxon>Fimbriimonas</taxon>
    </lineage>
</organism>
<dbReference type="Pfam" id="PF03203">
    <property type="entry name" value="MerC"/>
    <property type="match status" value="1"/>
</dbReference>
<evidence type="ECO:0000313" key="2">
    <source>
        <dbReference type="EMBL" id="MBI1757556.1"/>
    </source>
</evidence>
<gene>
    <name evidence="2" type="ORF">HYR64_10680</name>
</gene>
<protein>
    <submittedName>
        <fullName evidence="2">MerC domain-containing protein</fullName>
    </submittedName>
</protein>
<proteinExistence type="predicted"/>
<dbReference type="GO" id="GO:0016020">
    <property type="term" value="C:membrane"/>
    <property type="evidence" value="ECO:0007669"/>
    <property type="project" value="InterPro"/>
</dbReference>
<evidence type="ECO:0000313" key="3">
    <source>
        <dbReference type="Proteomes" id="UP000727962"/>
    </source>
</evidence>
<keyword evidence="1" id="KW-1133">Transmembrane helix</keyword>